<proteinExistence type="predicted"/>
<organism evidence="1">
    <name type="scientific">marine metagenome</name>
    <dbReference type="NCBI Taxonomy" id="408172"/>
    <lineage>
        <taxon>unclassified sequences</taxon>
        <taxon>metagenomes</taxon>
        <taxon>ecological metagenomes</taxon>
    </lineage>
</organism>
<accession>A0A381PM14</accession>
<protein>
    <submittedName>
        <fullName evidence="1">Uncharacterized protein</fullName>
    </submittedName>
</protein>
<dbReference type="EMBL" id="UINC01001028">
    <property type="protein sequence ID" value="SUZ68072.1"/>
    <property type="molecule type" value="Genomic_DNA"/>
</dbReference>
<reference evidence="1" key="1">
    <citation type="submission" date="2018-05" db="EMBL/GenBank/DDBJ databases">
        <authorList>
            <person name="Lanie J.A."/>
            <person name="Ng W.-L."/>
            <person name="Kazmierczak K.M."/>
            <person name="Andrzejewski T.M."/>
            <person name="Davidsen T.M."/>
            <person name="Wayne K.J."/>
            <person name="Tettelin H."/>
            <person name="Glass J.I."/>
            <person name="Rusch D."/>
            <person name="Podicherti R."/>
            <person name="Tsui H.-C.T."/>
            <person name="Winkler M.E."/>
        </authorList>
    </citation>
    <scope>NUCLEOTIDE SEQUENCE</scope>
</reference>
<sequence>MVVVDRLVLGVRLFVLGLLRLLSPVLEIPLPRTVGADSGEGHEPLEVRGLALGALGRGRAEHQQLEPVLTLTTFVFVNWHLFHLRDYLRGRVPQS</sequence>
<evidence type="ECO:0000313" key="1">
    <source>
        <dbReference type="EMBL" id="SUZ68072.1"/>
    </source>
</evidence>
<name>A0A381PM14_9ZZZZ</name>
<gene>
    <name evidence="1" type="ORF">METZ01_LOCUS20926</name>
</gene>
<dbReference type="AlphaFoldDB" id="A0A381PM14"/>